<name>A0A3M8DAS2_9BACL</name>
<evidence type="ECO:0000313" key="2">
    <source>
        <dbReference type="Proteomes" id="UP000271031"/>
    </source>
</evidence>
<proteinExistence type="predicted"/>
<dbReference type="AlphaFoldDB" id="A0A3M8DAS2"/>
<dbReference type="Proteomes" id="UP000271031">
    <property type="component" value="Unassembled WGS sequence"/>
</dbReference>
<evidence type="ECO:0000313" key="1">
    <source>
        <dbReference type="EMBL" id="RNB85172.1"/>
    </source>
</evidence>
<organism evidence="1 2">
    <name type="scientific">Brevibacillus fluminis</name>
    <dbReference type="NCBI Taxonomy" id="511487"/>
    <lineage>
        <taxon>Bacteria</taxon>
        <taxon>Bacillati</taxon>
        <taxon>Bacillota</taxon>
        <taxon>Bacilli</taxon>
        <taxon>Bacillales</taxon>
        <taxon>Paenibacillaceae</taxon>
        <taxon>Brevibacillus</taxon>
    </lineage>
</organism>
<protein>
    <submittedName>
        <fullName evidence="1">Uncharacterized protein</fullName>
    </submittedName>
</protein>
<gene>
    <name evidence="1" type="ORF">EDM56_19900</name>
</gene>
<accession>A0A3M8DAS2</accession>
<dbReference type="EMBL" id="RHHQ01000015">
    <property type="protein sequence ID" value="RNB85172.1"/>
    <property type="molecule type" value="Genomic_DNA"/>
</dbReference>
<reference evidence="1 2" key="1">
    <citation type="submission" date="2018-10" db="EMBL/GenBank/DDBJ databases">
        <title>Phylogenomics of Brevibacillus.</title>
        <authorList>
            <person name="Dunlap C."/>
        </authorList>
    </citation>
    <scope>NUCLEOTIDE SEQUENCE [LARGE SCALE GENOMIC DNA]</scope>
    <source>
        <strain evidence="1 2">JCM 15716</strain>
    </source>
</reference>
<comment type="caution">
    <text evidence="1">The sequence shown here is derived from an EMBL/GenBank/DDBJ whole genome shotgun (WGS) entry which is preliminary data.</text>
</comment>
<keyword evidence="2" id="KW-1185">Reference proteome</keyword>
<sequence>MDLNKVKRSIQGAILGKREELIYWHDGQRKAVIEIFDCTGDERHYGIQATISETGETFSLPSGFAASKLEGLNEIVALIEQRLLRPPALCHTDVQVLSRQ</sequence>